<gene>
    <name evidence="3" type="primary">cpaB</name>
    <name evidence="3" type="ORF">KOF26_14305</name>
</gene>
<evidence type="ECO:0000313" key="4">
    <source>
        <dbReference type="Proteomes" id="UP000776276"/>
    </source>
</evidence>
<evidence type="ECO:0000256" key="1">
    <source>
        <dbReference type="SAM" id="MobiDB-lite"/>
    </source>
</evidence>
<evidence type="ECO:0000313" key="3">
    <source>
        <dbReference type="EMBL" id="MBU3079030.1"/>
    </source>
</evidence>
<feature type="domain" description="SAF" evidence="2">
    <location>
        <begin position="50"/>
        <end position="117"/>
    </location>
</feature>
<feature type="region of interest" description="Disordered" evidence="1">
    <location>
        <begin position="292"/>
        <end position="315"/>
    </location>
</feature>
<accession>A0ABS6BP92</accession>
<protein>
    <submittedName>
        <fullName evidence="3">Flp pilus assembly protein CpaB</fullName>
    </submittedName>
</protein>
<dbReference type="CDD" id="cd11614">
    <property type="entry name" value="SAF_CpaB_FlgA_like"/>
    <property type="match status" value="1"/>
</dbReference>
<dbReference type="Pfam" id="PF16976">
    <property type="entry name" value="RcpC"/>
    <property type="match status" value="1"/>
</dbReference>
<comment type="caution">
    <text evidence="3">The sequence shown here is derived from an EMBL/GenBank/DDBJ whole genome shotgun (WGS) entry which is preliminary data.</text>
</comment>
<dbReference type="RefSeq" id="WP_216326388.1">
    <property type="nucleotide sequence ID" value="NZ_JAHKRT010000008.1"/>
</dbReference>
<dbReference type="NCBIfam" id="TIGR03177">
    <property type="entry name" value="pilus_cpaB"/>
    <property type="match status" value="1"/>
</dbReference>
<dbReference type="Proteomes" id="UP000776276">
    <property type="component" value="Unassembled WGS sequence"/>
</dbReference>
<dbReference type="InterPro" id="IPR031571">
    <property type="entry name" value="RcpC_dom"/>
</dbReference>
<keyword evidence="4" id="KW-1185">Reference proteome</keyword>
<dbReference type="EMBL" id="JAHKRT010000008">
    <property type="protein sequence ID" value="MBU3079030.1"/>
    <property type="molecule type" value="Genomic_DNA"/>
</dbReference>
<dbReference type="InterPro" id="IPR017592">
    <property type="entry name" value="Pilus_assmbl_Flp-typ_CpaB"/>
</dbReference>
<proteinExistence type="predicted"/>
<evidence type="ECO:0000259" key="2">
    <source>
        <dbReference type="SMART" id="SM00858"/>
    </source>
</evidence>
<dbReference type="SMART" id="SM00858">
    <property type="entry name" value="SAF"/>
    <property type="match status" value="1"/>
</dbReference>
<dbReference type="Pfam" id="PF08666">
    <property type="entry name" value="SAF"/>
    <property type="match status" value="1"/>
</dbReference>
<sequence>MNLRKLMLLIGALVVAVTTALMARSMLGADPAASPVPRMPVAAPAQPVGPEVLVATRPLAVGTILSADSIRYQPWPQELIGNAYFLRGKGVDTAKLIGAVVRTEITAGQPLTQGALVQPGDRGFLAAALGPGMRAVSVPVSTNTGVAGFVFPGDRIDLVLTQDVSGEGPPLKVSETIIRNLRVLATDQRTDKPAKDEEGRTAARTFSTITVEATPKIAEKIAVAQTMGTLSLSLRSLADNSSELERAIAAGEVELPDGADAKAEKQMMLAVAALPQDRDTTFTVGADVSRFQRGSVPTRPGSAPPGPMGGYRPPVEAAASSGVRVARGSVVSEAVAASPSRGVPPSIPLSRSN</sequence>
<organism evidence="3 4">
    <name type="scientific">Sphingomonas quercus</name>
    <dbReference type="NCBI Taxonomy" id="2842451"/>
    <lineage>
        <taxon>Bacteria</taxon>
        <taxon>Pseudomonadati</taxon>
        <taxon>Pseudomonadota</taxon>
        <taxon>Alphaproteobacteria</taxon>
        <taxon>Sphingomonadales</taxon>
        <taxon>Sphingomonadaceae</taxon>
        <taxon>Sphingomonas</taxon>
    </lineage>
</organism>
<feature type="region of interest" description="Disordered" evidence="1">
    <location>
        <begin position="333"/>
        <end position="353"/>
    </location>
</feature>
<name>A0ABS6BP92_9SPHN</name>
<reference evidence="3 4" key="1">
    <citation type="submission" date="2021-06" db="EMBL/GenBank/DDBJ databases">
        <title>Sphingomonas sp. XMGL2, whole genome shotgun sequencing project.</title>
        <authorList>
            <person name="Zhao G."/>
            <person name="Shen L."/>
        </authorList>
    </citation>
    <scope>NUCLEOTIDE SEQUENCE [LARGE SCALE GENOMIC DNA]</scope>
    <source>
        <strain evidence="3 4">XMGL2</strain>
    </source>
</reference>
<dbReference type="InterPro" id="IPR013974">
    <property type="entry name" value="SAF"/>
</dbReference>